<evidence type="ECO:0000256" key="9">
    <source>
        <dbReference type="ARBA" id="ARBA00023136"/>
    </source>
</evidence>
<sequence>MLNTIATGLAIDAYSPLSDNAGGIAEMAGLSHRIRKRNDALDVVENTTSAIGMEIAISSVALVSLALFGAFVSHASISIVDVLGPKVFVSLIVGAMLPYEFSAIKMKSVRSAVLKMVKEVRRREIMMIREWERVSSASDREDESELRQDGIGFLANV</sequence>
<dbReference type="PANTHER" id="PTHR31998">
    <property type="entry name" value="K(+)-INSENSITIVE PYROPHOSPHATE-ENERGIZED PROTON PUMP"/>
    <property type="match status" value="1"/>
</dbReference>
<evidence type="ECO:0000313" key="12">
    <source>
        <dbReference type="Proteomes" id="UP001279734"/>
    </source>
</evidence>
<dbReference type="EC" id="7.1.3.1" evidence="2"/>
<keyword evidence="7 10" id="KW-1133">Transmembrane helix</keyword>
<dbReference type="GO" id="GO:0009678">
    <property type="term" value="F:diphosphate hydrolysis-driven proton transmembrane transporter activity"/>
    <property type="evidence" value="ECO:0007669"/>
    <property type="project" value="UniProtKB-EC"/>
</dbReference>
<keyword evidence="3" id="KW-0813">Transport</keyword>
<organism evidence="11 12">
    <name type="scientific">Nepenthes gracilis</name>
    <name type="common">Slender pitcher plant</name>
    <dbReference type="NCBI Taxonomy" id="150966"/>
    <lineage>
        <taxon>Eukaryota</taxon>
        <taxon>Viridiplantae</taxon>
        <taxon>Streptophyta</taxon>
        <taxon>Embryophyta</taxon>
        <taxon>Tracheophyta</taxon>
        <taxon>Spermatophyta</taxon>
        <taxon>Magnoliopsida</taxon>
        <taxon>eudicotyledons</taxon>
        <taxon>Gunneridae</taxon>
        <taxon>Pentapetalae</taxon>
        <taxon>Caryophyllales</taxon>
        <taxon>Nepenthaceae</taxon>
        <taxon>Nepenthes</taxon>
    </lineage>
</organism>
<keyword evidence="12" id="KW-1185">Reference proteome</keyword>
<keyword evidence="6" id="KW-1278">Translocase</keyword>
<evidence type="ECO:0000256" key="2">
    <source>
        <dbReference type="ARBA" id="ARBA00013242"/>
    </source>
</evidence>
<dbReference type="AlphaFoldDB" id="A0AAD3SHZ9"/>
<dbReference type="GO" id="GO:0004427">
    <property type="term" value="F:inorganic diphosphate phosphatase activity"/>
    <property type="evidence" value="ECO:0007669"/>
    <property type="project" value="InterPro"/>
</dbReference>
<dbReference type="Proteomes" id="UP001279734">
    <property type="component" value="Unassembled WGS sequence"/>
</dbReference>
<evidence type="ECO:0000256" key="1">
    <source>
        <dbReference type="ARBA" id="ARBA00004127"/>
    </source>
</evidence>
<accession>A0AAD3SHZ9</accession>
<comment type="caution">
    <text evidence="11">The sequence shown here is derived from an EMBL/GenBank/DDBJ whole genome shotgun (WGS) entry which is preliminary data.</text>
</comment>
<keyword evidence="5" id="KW-0460">Magnesium</keyword>
<gene>
    <name evidence="11" type="ORF">Nepgr_012825</name>
</gene>
<evidence type="ECO:0000256" key="7">
    <source>
        <dbReference type="ARBA" id="ARBA00022989"/>
    </source>
</evidence>
<evidence type="ECO:0000256" key="8">
    <source>
        <dbReference type="ARBA" id="ARBA00023065"/>
    </source>
</evidence>
<feature type="transmembrane region" description="Helical" evidence="10">
    <location>
        <begin position="55"/>
        <end position="77"/>
    </location>
</feature>
<keyword evidence="8" id="KW-0406">Ion transport</keyword>
<keyword evidence="9 10" id="KW-0472">Membrane</keyword>
<comment type="subcellular location">
    <subcellularLocation>
        <location evidence="1">Endomembrane system</location>
        <topology evidence="1">Multi-pass membrane protein</topology>
    </subcellularLocation>
</comment>
<keyword evidence="4 10" id="KW-0812">Transmembrane</keyword>
<evidence type="ECO:0000256" key="10">
    <source>
        <dbReference type="SAM" id="Phobius"/>
    </source>
</evidence>
<evidence type="ECO:0000256" key="6">
    <source>
        <dbReference type="ARBA" id="ARBA00022967"/>
    </source>
</evidence>
<dbReference type="GO" id="GO:0016020">
    <property type="term" value="C:membrane"/>
    <property type="evidence" value="ECO:0007669"/>
    <property type="project" value="InterPro"/>
</dbReference>
<dbReference type="GO" id="GO:0012505">
    <property type="term" value="C:endomembrane system"/>
    <property type="evidence" value="ECO:0007669"/>
    <property type="project" value="UniProtKB-SubCell"/>
</dbReference>
<dbReference type="Pfam" id="PF03030">
    <property type="entry name" value="H_PPase"/>
    <property type="match status" value="1"/>
</dbReference>
<feature type="transmembrane region" description="Helical" evidence="10">
    <location>
        <begin position="83"/>
        <end position="101"/>
    </location>
</feature>
<dbReference type="InterPro" id="IPR004131">
    <property type="entry name" value="PPase-energised_H-pump"/>
</dbReference>
<name>A0AAD3SHZ9_NEPGR</name>
<proteinExistence type="predicted"/>
<dbReference type="EMBL" id="BSYO01000010">
    <property type="protein sequence ID" value="GMH10984.1"/>
    <property type="molecule type" value="Genomic_DNA"/>
</dbReference>
<evidence type="ECO:0000313" key="11">
    <source>
        <dbReference type="EMBL" id="GMH10984.1"/>
    </source>
</evidence>
<protein>
    <recommendedName>
        <fullName evidence="2">H(+)-exporting diphosphatase</fullName>
        <ecNumber evidence="2">7.1.3.1</ecNumber>
    </recommendedName>
</protein>
<evidence type="ECO:0000256" key="5">
    <source>
        <dbReference type="ARBA" id="ARBA00022842"/>
    </source>
</evidence>
<evidence type="ECO:0000256" key="4">
    <source>
        <dbReference type="ARBA" id="ARBA00022692"/>
    </source>
</evidence>
<evidence type="ECO:0000256" key="3">
    <source>
        <dbReference type="ARBA" id="ARBA00022448"/>
    </source>
</evidence>
<reference evidence="11" key="1">
    <citation type="submission" date="2023-05" db="EMBL/GenBank/DDBJ databases">
        <title>Nepenthes gracilis genome sequencing.</title>
        <authorList>
            <person name="Fukushima K."/>
        </authorList>
    </citation>
    <scope>NUCLEOTIDE SEQUENCE</scope>
    <source>
        <strain evidence="11">SING2019-196</strain>
    </source>
</reference>